<protein>
    <submittedName>
        <fullName evidence="1">Uncharacterized protein</fullName>
    </submittedName>
</protein>
<dbReference type="Proteomes" id="UP000308114">
    <property type="component" value="Unassembled WGS sequence"/>
</dbReference>
<evidence type="ECO:0000313" key="1">
    <source>
        <dbReference type="EMBL" id="TKH43448.1"/>
    </source>
</evidence>
<evidence type="ECO:0000313" key="2">
    <source>
        <dbReference type="Proteomes" id="UP000308114"/>
    </source>
</evidence>
<gene>
    <name evidence="1" type="ORF">C1I60_14235</name>
</gene>
<dbReference type="EMBL" id="PNXQ01000013">
    <property type="protein sequence ID" value="TKH43448.1"/>
    <property type="molecule type" value="Genomic_DNA"/>
</dbReference>
<organism evidence="1 2">
    <name type="scientific">Paenibacillus terrae</name>
    <dbReference type="NCBI Taxonomy" id="159743"/>
    <lineage>
        <taxon>Bacteria</taxon>
        <taxon>Bacillati</taxon>
        <taxon>Bacillota</taxon>
        <taxon>Bacilli</taxon>
        <taxon>Bacillales</taxon>
        <taxon>Paenibacillaceae</taxon>
        <taxon>Paenibacillus</taxon>
    </lineage>
</organism>
<reference evidence="1 2" key="1">
    <citation type="submission" date="2018-01" db="EMBL/GenBank/DDBJ databases">
        <title>Bacillales members from the olive rhizosphere are effective biological control agents against Verticillium dahliae.</title>
        <authorList>
            <person name="Gomez-Lama C."/>
            <person name="Legarda G."/>
            <person name="Ruano-Rosa D."/>
            <person name="Pizarro-Tobias P."/>
            <person name="Valverde-Corredor A."/>
            <person name="Niqui J.L."/>
            <person name="Trivino J.C."/>
            <person name="Roca A."/>
            <person name="Mercado-Blanco J."/>
        </authorList>
    </citation>
    <scope>NUCLEOTIDE SEQUENCE [LARGE SCALE GENOMIC DNA]</scope>
    <source>
        <strain evidence="1 2">PIC167</strain>
    </source>
</reference>
<dbReference type="AlphaFoldDB" id="A0A4U2Q286"/>
<sequence>MECQQTGTRTCEDSDEKIILGHIQGKHGLITIKAPNKEPSPNDLHEIYAAVATAMIHTIKTQKAPDE</sequence>
<comment type="caution">
    <text evidence="1">The sequence shown here is derived from an EMBL/GenBank/DDBJ whole genome shotgun (WGS) entry which is preliminary data.</text>
</comment>
<name>A0A4U2Q286_9BACL</name>
<accession>A0A4U2Q286</accession>
<proteinExistence type="predicted"/>